<protein>
    <recommendedName>
        <fullName evidence="7">Phospholipase B-like</fullName>
        <ecNumber evidence="7">3.1.1.-</ecNumber>
    </recommendedName>
</protein>
<keyword evidence="3 7" id="KW-0378">Hydrolase</keyword>
<evidence type="ECO:0000256" key="5">
    <source>
        <dbReference type="ARBA" id="ARBA00023098"/>
    </source>
</evidence>
<keyword evidence="6" id="KW-0325">Glycoprotein</keyword>
<comment type="caution">
    <text evidence="8">The sequence shown here is derived from an EMBL/GenBank/DDBJ whole genome shotgun (WGS) entry which is preliminary data.</text>
</comment>
<dbReference type="GO" id="GO:0005576">
    <property type="term" value="C:extracellular region"/>
    <property type="evidence" value="ECO:0007669"/>
    <property type="project" value="TreeGrafter"/>
</dbReference>
<dbReference type="GO" id="GO:0009395">
    <property type="term" value="P:phospholipid catabolic process"/>
    <property type="evidence" value="ECO:0007669"/>
    <property type="project" value="TreeGrafter"/>
</dbReference>
<dbReference type="OrthoDB" id="419508at2759"/>
<keyword evidence="9" id="KW-1185">Reference proteome</keyword>
<comment type="similarity">
    <text evidence="1 7">Belongs to the phospholipase B-like family.</text>
</comment>
<sequence>MSVIADATSDLEWGHWPSYNVPFFPEVYEATGYRRHAAALAAKGPDYAAAAAGLSYQLAPRAKIFRRDAGGRALELSADAINGPTTEDGQPAFSWAAHPRFSRVPHRGMLETFDTEWEEQRP</sequence>
<reference evidence="8 9" key="1">
    <citation type="journal article" date="2017" name="Mol. Biol. Evol.">
        <title>The 4-celled Tetrabaena socialis nuclear genome reveals the essential components for genetic control of cell number at the origin of multicellularity in the volvocine lineage.</title>
        <authorList>
            <person name="Featherston J."/>
            <person name="Arakaki Y."/>
            <person name="Hanschen E.R."/>
            <person name="Ferris P.J."/>
            <person name="Michod R.E."/>
            <person name="Olson B.J.S.C."/>
            <person name="Nozaki H."/>
            <person name="Durand P.M."/>
        </authorList>
    </citation>
    <scope>NUCLEOTIDE SEQUENCE [LARGE SCALE GENOMIC DNA]</scope>
    <source>
        <strain evidence="8 9">NIES-571</strain>
    </source>
</reference>
<keyword evidence="5 7" id="KW-0443">Lipid metabolism</keyword>
<evidence type="ECO:0000313" key="8">
    <source>
        <dbReference type="EMBL" id="PNH12034.1"/>
    </source>
</evidence>
<organism evidence="8 9">
    <name type="scientific">Tetrabaena socialis</name>
    <dbReference type="NCBI Taxonomy" id="47790"/>
    <lineage>
        <taxon>Eukaryota</taxon>
        <taxon>Viridiplantae</taxon>
        <taxon>Chlorophyta</taxon>
        <taxon>core chlorophytes</taxon>
        <taxon>Chlorophyceae</taxon>
        <taxon>CS clade</taxon>
        <taxon>Chlamydomonadales</taxon>
        <taxon>Tetrabaenaceae</taxon>
        <taxon>Tetrabaena</taxon>
    </lineage>
</organism>
<dbReference type="InterPro" id="IPR007000">
    <property type="entry name" value="PLipase_B-like"/>
</dbReference>
<name>A0A2J8AHN1_9CHLO</name>
<keyword evidence="2" id="KW-0732">Signal</keyword>
<dbReference type="EC" id="3.1.1.-" evidence="7"/>
<proteinExistence type="inferred from homology"/>
<gene>
    <name evidence="8" type="ORF">TSOC_001058</name>
</gene>
<dbReference type="Gene3D" id="3.60.60.30">
    <property type="match status" value="2"/>
</dbReference>
<evidence type="ECO:0000256" key="7">
    <source>
        <dbReference type="RuleBase" id="RU364138"/>
    </source>
</evidence>
<dbReference type="GO" id="GO:0004620">
    <property type="term" value="F:phospholipase activity"/>
    <property type="evidence" value="ECO:0007669"/>
    <property type="project" value="InterPro"/>
</dbReference>
<evidence type="ECO:0000256" key="2">
    <source>
        <dbReference type="ARBA" id="ARBA00022729"/>
    </source>
</evidence>
<dbReference type="Pfam" id="PF04916">
    <property type="entry name" value="Phospholip_B"/>
    <property type="match status" value="1"/>
</dbReference>
<comment type="function">
    <text evidence="7">Putative phospholipase.</text>
</comment>
<dbReference type="PANTHER" id="PTHR12370:SF3">
    <property type="entry name" value="PHOSPHOLIPASE B-LIKE 2-RELATED"/>
    <property type="match status" value="1"/>
</dbReference>
<dbReference type="EMBL" id="PGGS01000016">
    <property type="protein sequence ID" value="PNH12034.1"/>
    <property type="molecule type" value="Genomic_DNA"/>
</dbReference>
<dbReference type="AlphaFoldDB" id="A0A2J8AHN1"/>
<evidence type="ECO:0000256" key="4">
    <source>
        <dbReference type="ARBA" id="ARBA00022963"/>
    </source>
</evidence>
<evidence type="ECO:0000256" key="3">
    <source>
        <dbReference type="ARBA" id="ARBA00022801"/>
    </source>
</evidence>
<keyword evidence="4 7" id="KW-0442">Lipid degradation</keyword>
<evidence type="ECO:0000256" key="1">
    <source>
        <dbReference type="ARBA" id="ARBA00007835"/>
    </source>
</evidence>
<evidence type="ECO:0000256" key="6">
    <source>
        <dbReference type="ARBA" id="ARBA00023180"/>
    </source>
</evidence>
<dbReference type="PANTHER" id="PTHR12370">
    <property type="entry name" value="PHOSPHOLIPASE B-RELATED"/>
    <property type="match status" value="1"/>
</dbReference>
<accession>A0A2J8AHN1</accession>
<evidence type="ECO:0000313" key="9">
    <source>
        <dbReference type="Proteomes" id="UP000236333"/>
    </source>
</evidence>
<dbReference type="Proteomes" id="UP000236333">
    <property type="component" value="Unassembled WGS sequence"/>
</dbReference>